<dbReference type="AlphaFoldDB" id="A0A550C752"/>
<reference evidence="2 3" key="1">
    <citation type="journal article" date="2019" name="New Phytol.">
        <title>Comparative genomics reveals unique wood-decay strategies and fruiting body development in the Schizophyllaceae.</title>
        <authorList>
            <person name="Almasi E."/>
            <person name="Sahu N."/>
            <person name="Krizsan K."/>
            <person name="Balint B."/>
            <person name="Kovacs G.M."/>
            <person name="Kiss B."/>
            <person name="Cseklye J."/>
            <person name="Drula E."/>
            <person name="Henrissat B."/>
            <person name="Nagy I."/>
            <person name="Chovatia M."/>
            <person name="Adam C."/>
            <person name="LaButti K."/>
            <person name="Lipzen A."/>
            <person name="Riley R."/>
            <person name="Grigoriev I.V."/>
            <person name="Nagy L.G."/>
        </authorList>
    </citation>
    <scope>NUCLEOTIDE SEQUENCE [LARGE SCALE GENOMIC DNA]</scope>
    <source>
        <strain evidence="2 3">NL-1724</strain>
    </source>
</reference>
<proteinExistence type="predicted"/>
<accession>A0A550C752</accession>
<protein>
    <submittedName>
        <fullName evidence="2">Uncharacterized protein</fullName>
    </submittedName>
</protein>
<dbReference type="Proteomes" id="UP000320762">
    <property type="component" value="Unassembled WGS sequence"/>
</dbReference>
<dbReference type="EMBL" id="VDMD01000021">
    <property type="protein sequence ID" value="TRM60628.1"/>
    <property type="molecule type" value="Genomic_DNA"/>
</dbReference>
<organism evidence="2 3">
    <name type="scientific">Schizophyllum amplum</name>
    <dbReference type="NCBI Taxonomy" id="97359"/>
    <lineage>
        <taxon>Eukaryota</taxon>
        <taxon>Fungi</taxon>
        <taxon>Dikarya</taxon>
        <taxon>Basidiomycota</taxon>
        <taxon>Agaricomycotina</taxon>
        <taxon>Agaricomycetes</taxon>
        <taxon>Agaricomycetidae</taxon>
        <taxon>Agaricales</taxon>
        <taxon>Schizophyllaceae</taxon>
        <taxon>Schizophyllum</taxon>
    </lineage>
</organism>
<keyword evidence="3" id="KW-1185">Reference proteome</keyword>
<evidence type="ECO:0000313" key="3">
    <source>
        <dbReference type="Proteomes" id="UP000320762"/>
    </source>
</evidence>
<feature type="compositionally biased region" description="Basic and acidic residues" evidence="1">
    <location>
        <begin position="1"/>
        <end position="18"/>
    </location>
</feature>
<feature type="non-terminal residue" evidence="2">
    <location>
        <position position="63"/>
    </location>
</feature>
<feature type="region of interest" description="Disordered" evidence="1">
    <location>
        <begin position="1"/>
        <end position="35"/>
    </location>
</feature>
<evidence type="ECO:0000256" key="1">
    <source>
        <dbReference type="SAM" id="MobiDB-lite"/>
    </source>
</evidence>
<sequence length="63" mass="6839">MRTRREAGTRSEVGRGGECETGMTGAIGTPKPDRASLWDDDESVAASERQTIGMFDHILRSEG</sequence>
<comment type="caution">
    <text evidence="2">The sequence shown here is derived from an EMBL/GenBank/DDBJ whole genome shotgun (WGS) entry which is preliminary data.</text>
</comment>
<name>A0A550C752_9AGAR</name>
<evidence type="ECO:0000313" key="2">
    <source>
        <dbReference type="EMBL" id="TRM60628.1"/>
    </source>
</evidence>
<gene>
    <name evidence="2" type="ORF">BD626DRAFT_504694</name>
</gene>